<dbReference type="AlphaFoldDB" id="Q06GC8"/>
<name>Q06GC8_9NOCA</name>
<accession>Q06GC8</accession>
<organism evidence="1">
    <name type="scientific">Rhodococcus sp. NS1</name>
    <dbReference type="NCBI Taxonomy" id="402236"/>
    <lineage>
        <taxon>Bacteria</taxon>
        <taxon>Bacillati</taxon>
        <taxon>Actinomycetota</taxon>
        <taxon>Actinomycetes</taxon>
        <taxon>Mycobacteriales</taxon>
        <taxon>Nocardiaceae</taxon>
        <taxon>Rhodococcus</taxon>
    </lineage>
</organism>
<proteinExistence type="predicted"/>
<evidence type="ECO:0000313" key="1">
    <source>
        <dbReference type="EMBL" id="ABI79383.1"/>
    </source>
</evidence>
<gene>
    <name evidence="1" type="ORF">PNSL1.055</name>
</gene>
<dbReference type="EMBL" id="DQ888171">
    <property type="protein sequence ID" value="ABI79383.1"/>
    <property type="molecule type" value="Genomic_DNA"/>
</dbReference>
<geneLocation type="plasmid" evidence="1">
    <name>pNSL1</name>
</geneLocation>
<reference evidence="1" key="1">
    <citation type="submission" date="2006-08" db="EMBL/GenBank/DDBJ databases">
        <title>The complete nucleotide sequence of Nocardia linear plasmid pNSL1.</title>
        <authorList>
            <person name="Zhu Y."/>
            <person name="Xu M."/>
            <person name="Qin Z."/>
        </authorList>
    </citation>
    <scope>NUCLEOTIDE SEQUENCE</scope>
    <source>
        <strain evidence="1">NS1</strain>
        <plasmid evidence="1">pNSL1</plasmid>
    </source>
</reference>
<sequence>MRVATMQNTIVMLWSVRRCDTARFYASESETPRRADTADQSIRLPRGGHMNAYAVEIQASTGYEFKSQTFTIVVDAPKGYDQAERRGIRRAIERAAEWNAEHPEAITPRLTDTSAYRVVSIRTHVDDVAVAPATPVVAGQHGATLVVAVDLNALLDALGQQTKR</sequence>
<keyword evidence="1" id="KW-0614">Plasmid</keyword>
<protein>
    <submittedName>
        <fullName evidence="1">Uncharacterized protein</fullName>
    </submittedName>
</protein>